<evidence type="ECO:0000313" key="2">
    <source>
        <dbReference type="Proteomes" id="UP000070119"/>
    </source>
</evidence>
<protein>
    <submittedName>
        <fullName evidence="1">Uncharacterized protein</fullName>
    </submittedName>
</protein>
<evidence type="ECO:0000313" key="1">
    <source>
        <dbReference type="EMBL" id="KWZ53315.1"/>
    </source>
</evidence>
<gene>
    <name evidence="1" type="ORF">WK57_30470</name>
</gene>
<proteinExistence type="predicted"/>
<comment type="caution">
    <text evidence="1">The sequence shown here is derived from an EMBL/GenBank/DDBJ whole genome shotgun (WGS) entry which is preliminary data.</text>
</comment>
<name>A0AA40R534_9BURK</name>
<dbReference type="EMBL" id="LNJU01000005">
    <property type="protein sequence ID" value="KWZ53315.1"/>
    <property type="molecule type" value="Genomic_DNA"/>
</dbReference>
<sequence>MNDSPAAWSQQCRDFAGQHKLGVVNIVGAKRYRFNDRTNGYELPYYVSGHRSLLGVMKRYIAGNRKPL</sequence>
<dbReference type="RefSeq" id="WP_059735983.1">
    <property type="nucleotide sequence ID" value="NZ_CM003772.1"/>
</dbReference>
<accession>A0AA40R534</accession>
<dbReference type="AlphaFoldDB" id="A0AA40R534"/>
<reference evidence="1 2" key="1">
    <citation type="submission" date="2015-11" db="EMBL/GenBank/DDBJ databases">
        <authorList>
            <person name="Sahl J."/>
            <person name="Wagner D."/>
            <person name="Keim P."/>
        </authorList>
    </citation>
    <scope>NUCLEOTIDE SEQUENCE [LARGE SCALE GENOMIC DNA]</scope>
    <source>
        <strain evidence="1 2">MSMB1157</strain>
    </source>
</reference>
<organism evidence="1 2">
    <name type="scientific">Burkholderia ubonensis</name>
    <dbReference type="NCBI Taxonomy" id="101571"/>
    <lineage>
        <taxon>Bacteria</taxon>
        <taxon>Pseudomonadati</taxon>
        <taxon>Pseudomonadota</taxon>
        <taxon>Betaproteobacteria</taxon>
        <taxon>Burkholderiales</taxon>
        <taxon>Burkholderiaceae</taxon>
        <taxon>Burkholderia</taxon>
        <taxon>Burkholderia cepacia complex</taxon>
    </lineage>
</organism>
<dbReference type="Proteomes" id="UP000070119">
    <property type="component" value="Chromosome 2"/>
</dbReference>